<feature type="transmembrane region" description="Helical" evidence="8">
    <location>
        <begin position="430"/>
        <end position="449"/>
    </location>
</feature>
<evidence type="ECO:0000313" key="10">
    <source>
        <dbReference type="EMBL" id="GAM37267.1"/>
    </source>
</evidence>
<keyword evidence="2" id="KW-0813">Transport</keyword>
<dbReference type="InterPro" id="IPR020846">
    <property type="entry name" value="MFS_dom"/>
</dbReference>
<evidence type="ECO:0000256" key="2">
    <source>
        <dbReference type="ARBA" id="ARBA00022448"/>
    </source>
</evidence>
<dbReference type="GO" id="GO:0016020">
    <property type="term" value="C:membrane"/>
    <property type="evidence" value="ECO:0007669"/>
    <property type="project" value="UniProtKB-SubCell"/>
</dbReference>
<keyword evidence="11" id="KW-1185">Reference proteome</keyword>
<keyword evidence="3 8" id="KW-0812">Transmembrane</keyword>
<dbReference type="CDD" id="cd17327">
    <property type="entry name" value="MFS_FEN2_like"/>
    <property type="match status" value="1"/>
</dbReference>
<dbReference type="EMBL" id="DF933819">
    <property type="protein sequence ID" value="GAM37267.1"/>
    <property type="molecule type" value="Genomic_DNA"/>
</dbReference>
<dbReference type="InterPro" id="IPR029055">
    <property type="entry name" value="Ntn_hydrolases_N"/>
</dbReference>
<evidence type="ECO:0000256" key="8">
    <source>
        <dbReference type="SAM" id="Phobius"/>
    </source>
</evidence>
<keyword evidence="5 8" id="KW-0472">Membrane</keyword>
<dbReference type="InterPro" id="IPR047794">
    <property type="entry name" value="C45_proenzyme-like"/>
</dbReference>
<dbReference type="Gene3D" id="1.10.10.2120">
    <property type="match status" value="1"/>
</dbReference>
<dbReference type="SUPFAM" id="SSF56235">
    <property type="entry name" value="N-terminal nucleophile aminohydrolases (Ntn hydrolases)"/>
    <property type="match status" value="1"/>
</dbReference>
<feature type="transmembrane region" description="Helical" evidence="8">
    <location>
        <begin position="461"/>
        <end position="480"/>
    </location>
</feature>
<dbReference type="Proteomes" id="UP000053095">
    <property type="component" value="Unassembled WGS sequence"/>
</dbReference>
<dbReference type="Gene3D" id="3.60.60.10">
    <property type="entry name" value="Penicillin V Acylase, Chain A"/>
    <property type="match status" value="1"/>
</dbReference>
<name>A0A0B8N0S2_TALPI</name>
<feature type="transmembrane region" description="Helical" evidence="8">
    <location>
        <begin position="136"/>
        <end position="155"/>
    </location>
</feature>
<feature type="transmembrane region" description="Helical" evidence="8">
    <location>
        <begin position="161"/>
        <end position="183"/>
    </location>
</feature>
<evidence type="ECO:0000313" key="11">
    <source>
        <dbReference type="Proteomes" id="UP000053095"/>
    </source>
</evidence>
<feature type="transmembrane region" description="Helical" evidence="8">
    <location>
        <begin position="301"/>
        <end position="321"/>
    </location>
</feature>
<evidence type="ECO:0000256" key="6">
    <source>
        <dbReference type="ARBA" id="ARBA00037968"/>
    </source>
</evidence>
<dbReference type="InterPro" id="IPR005079">
    <property type="entry name" value="Peptidase_C45_hydrolase"/>
</dbReference>
<dbReference type="GO" id="GO:0022857">
    <property type="term" value="F:transmembrane transporter activity"/>
    <property type="evidence" value="ECO:0007669"/>
    <property type="project" value="InterPro"/>
</dbReference>
<dbReference type="FunFam" id="1.20.1250.20:FF:000064">
    <property type="entry name" value="MFS allantoate transporter"/>
    <property type="match status" value="1"/>
</dbReference>
<dbReference type="InterPro" id="IPR036259">
    <property type="entry name" value="MFS_trans_sf"/>
</dbReference>
<gene>
    <name evidence="10" type="ORF">TCE0_023f07049</name>
</gene>
<comment type="similarity">
    <text evidence="6">Belongs to the major facilitator superfamily. Allantoate permease family.</text>
</comment>
<evidence type="ECO:0000256" key="4">
    <source>
        <dbReference type="ARBA" id="ARBA00022989"/>
    </source>
</evidence>
<accession>A0A0B8N0S2</accession>
<keyword evidence="4 8" id="KW-1133">Transmembrane helix</keyword>
<proteinExistence type="inferred from homology"/>
<evidence type="ECO:0000259" key="9">
    <source>
        <dbReference type="PROSITE" id="PS50850"/>
    </source>
</evidence>
<dbReference type="PANTHER" id="PTHR43791:SF1">
    <property type="entry name" value="ALLANTOATE PERMEASE"/>
    <property type="match status" value="1"/>
</dbReference>
<dbReference type="Pfam" id="PF07690">
    <property type="entry name" value="MFS_1"/>
    <property type="match status" value="1"/>
</dbReference>
<feature type="region of interest" description="Disordered" evidence="7">
    <location>
        <begin position="1"/>
        <end position="22"/>
    </location>
</feature>
<evidence type="ECO:0000256" key="1">
    <source>
        <dbReference type="ARBA" id="ARBA00004141"/>
    </source>
</evidence>
<feature type="transmembrane region" description="Helical" evidence="8">
    <location>
        <begin position="364"/>
        <end position="385"/>
    </location>
</feature>
<dbReference type="NCBIfam" id="NF040521">
    <property type="entry name" value="C45_proenzyme"/>
    <property type="match status" value="1"/>
</dbReference>
<feature type="domain" description="Major facilitator superfamily (MFS) profile" evidence="9">
    <location>
        <begin position="69"/>
        <end position="488"/>
    </location>
</feature>
<feature type="transmembrane region" description="Helical" evidence="8">
    <location>
        <begin position="195"/>
        <end position="217"/>
    </location>
</feature>
<feature type="transmembrane region" description="Helical" evidence="8">
    <location>
        <begin position="229"/>
        <end position="251"/>
    </location>
</feature>
<organism evidence="10 11">
    <name type="scientific">Talaromyces pinophilus</name>
    <name type="common">Penicillium pinophilum</name>
    <dbReference type="NCBI Taxonomy" id="128442"/>
    <lineage>
        <taxon>Eukaryota</taxon>
        <taxon>Fungi</taxon>
        <taxon>Dikarya</taxon>
        <taxon>Ascomycota</taxon>
        <taxon>Pezizomycotina</taxon>
        <taxon>Eurotiomycetes</taxon>
        <taxon>Eurotiomycetidae</taxon>
        <taxon>Eurotiales</taxon>
        <taxon>Trichocomaceae</taxon>
        <taxon>Talaromyces</taxon>
        <taxon>Talaromyces sect. Talaromyces</taxon>
    </lineage>
</organism>
<comment type="subcellular location">
    <subcellularLocation>
        <location evidence="1">Membrane</location>
        <topology evidence="1">Multi-pass membrane protein</topology>
    </subcellularLocation>
</comment>
<reference evidence="11" key="1">
    <citation type="journal article" date="2015" name="Genome Announc.">
        <title>Draft genome sequence of Talaromyces cellulolyticus strain Y-94, a source of lignocellulosic biomass-degrading enzymes.</title>
        <authorList>
            <person name="Fujii T."/>
            <person name="Koike H."/>
            <person name="Sawayama S."/>
            <person name="Yano S."/>
            <person name="Inoue H."/>
        </authorList>
    </citation>
    <scope>NUCLEOTIDE SEQUENCE [LARGE SCALE GENOMIC DNA]</scope>
    <source>
        <strain evidence="11">Y-94</strain>
    </source>
</reference>
<dbReference type="AlphaFoldDB" id="A0A0B8N0S2"/>
<dbReference type="Pfam" id="PF03417">
    <property type="entry name" value="AAT"/>
    <property type="match status" value="1"/>
</dbReference>
<dbReference type="InterPro" id="IPR011701">
    <property type="entry name" value="MFS"/>
</dbReference>
<protein>
    <recommendedName>
        <fullName evidence="9">Major facilitator superfamily (MFS) profile domain-containing protein</fullName>
    </recommendedName>
</protein>
<dbReference type="PANTHER" id="PTHR43791">
    <property type="entry name" value="PERMEASE-RELATED"/>
    <property type="match status" value="1"/>
</dbReference>
<dbReference type="SUPFAM" id="SSF103473">
    <property type="entry name" value="MFS general substrate transporter"/>
    <property type="match status" value="1"/>
</dbReference>
<evidence type="ECO:0000256" key="7">
    <source>
        <dbReference type="SAM" id="MobiDB-lite"/>
    </source>
</evidence>
<evidence type="ECO:0000256" key="3">
    <source>
        <dbReference type="ARBA" id="ARBA00022692"/>
    </source>
</evidence>
<sequence>MDQTMGGAEKGGENVERLAQVPSRDRSDVGCQVTYDAGTDEALKFISGHAVQYSLEDEKQVRRKIDLYILPWMCGLYMLQYLDKTALSYASSMGIKTDTHMSASEYSWTGSIFYIGYLVFEYPHNRLMQMFPLGKYISISVILWGMILSATAGTSNPTGVLVVRFFLGGFEGAVTAGFVLVTSQWYPMKDQGTRSAIWFSFNGVSQIVGGVLAYGVYTGFEKGHYTFPAWKAMFLITGLLTAVYGMFMFLFMADSPVTASWLTDAEKHIAVERLRGNQQGIGSRVFKWSQFREAFTDIRTYLIFLFMVTCDIPNGGITVFFTELIESFGFNTQKTFLLAMPGGLVEVISIVGLCYLAKRIQNRMFCAVIGQLFGLLGMALMMGLSRSGTTAYPVGQLVGYYLDIGNSATALTLVLSIISSNTAGYTKKTTVNAISLIGYCVGFLIGPQTYRKAPDYPDAKWTTVAMWTTAAGCCLALYFVNKRENDRRDKLAADLPPQPEGTPFKLVLGVRTPELLPYVATLRLQGSSYYEIGLQHGQQAKEQIYTNIKTYTTFFQETAGMKTWEEAKERSKIFVPTLEKLYPETLEEMRGIAEGARLDMGDILALNVRSEIGLTNYPNTPKEEPPTITDGCTSIVQRSQDGSTVVLAQNWDWLEQLHDGMVILDIVTPDGKTRLQFMNEAGLVGKIGVNSHGVGICMNALRCGALSTDRLPTHVMCRRVLEYAKTFEEAVAMLDQYGGACAFNLAVADVQGKFATVEITPNGLSVIRPLSEDDYTKTPGKGPNFVAHTNHVITPPTEFPGGAIYDRPAPNSFSRLERMTELTHEDISQRRELTLESVIDRLKDQKGSPTSICRDKPANATGMEKMTTLATVSMVFDTVAKKVMKSQITIGRPCEEGLQLVELAFKV</sequence>
<dbReference type="Gene3D" id="1.20.1250.20">
    <property type="entry name" value="MFS general substrate transporter like domains"/>
    <property type="match status" value="2"/>
</dbReference>
<dbReference type="PROSITE" id="PS50850">
    <property type="entry name" value="MFS"/>
    <property type="match status" value="1"/>
</dbReference>
<evidence type="ECO:0000256" key="5">
    <source>
        <dbReference type="ARBA" id="ARBA00023136"/>
    </source>
</evidence>
<feature type="transmembrane region" description="Helical" evidence="8">
    <location>
        <begin position="336"/>
        <end position="357"/>
    </location>
</feature>
<feature type="transmembrane region" description="Helical" evidence="8">
    <location>
        <begin position="397"/>
        <end position="418"/>
    </location>
</feature>
<feature type="transmembrane region" description="Helical" evidence="8">
    <location>
        <begin position="65"/>
        <end position="82"/>
    </location>
</feature>
<feature type="transmembrane region" description="Helical" evidence="8">
    <location>
        <begin position="106"/>
        <end position="124"/>
    </location>
</feature>